<dbReference type="Pfam" id="PF03721">
    <property type="entry name" value="UDPG_MGDP_dh_N"/>
    <property type="match status" value="1"/>
</dbReference>
<dbReference type="SUPFAM" id="SSF51735">
    <property type="entry name" value="NAD(P)-binding Rossmann-fold domains"/>
    <property type="match status" value="1"/>
</dbReference>
<accession>A0ABQ3VGR6</accession>
<keyword evidence="7" id="KW-1185">Reference proteome</keyword>
<evidence type="ECO:0000313" key="7">
    <source>
        <dbReference type="Proteomes" id="UP000635565"/>
    </source>
</evidence>
<dbReference type="PIRSF" id="PIRSF500136">
    <property type="entry name" value="UDP_ManNAc_DH"/>
    <property type="match status" value="1"/>
</dbReference>
<dbReference type="PIRSF" id="PIRSF000124">
    <property type="entry name" value="UDPglc_GDPman_dh"/>
    <property type="match status" value="1"/>
</dbReference>
<evidence type="ECO:0000256" key="1">
    <source>
        <dbReference type="ARBA" id="ARBA00023002"/>
    </source>
</evidence>
<dbReference type="InterPro" id="IPR014026">
    <property type="entry name" value="UDP-Glc/GDP-Man_DH_dimer"/>
</dbReference>
<name>A0ABQ3VGR6_9CHLR</name>
<protein>
    <submittedName>
        <fullName evidence="6">UDP-N-acetyl-D-glucosamine dehydrogenase</fullName>
    </submittedName>
</protein>
<dbReference type="Proteomes" id="UP000635565">
    <property type="component" value="Unassembled WGS sequence"/>
</dbReference>
<sequence length="433" mass="47661">MKNQLLEKISSRSLRVAIIGLGYVGLPLAVTFAEAGFQVTGIDVDQKKVDLANEGQSYISDIESDNLQRLVAAGTLKFTTDFGALDEVDAISICVPTPLRKTREPDVSYIISATQQVRTHLHEGQLIILESTTYPGTTDEVLLPELENSGLKVGEDFFLAFSPERIDPGNPKFGTKNTPKVVGGITPSCTELAQAYYRAAIEQIVPVTSARVAEMTKLLENTFRAVNIGLVNEIAIMCEKLNINVWEVIDAAATKPFGFMRFQPGPGLGGHCIPVDPHYLSWKLKTLDYNARFIELAAEINSSMPHYVVNKVMSALNEQRRSLNGATVLVLGIAYKRNVSDVRESPALDIIQELISHKAVVLYNDNYVPSLALQGRTLHSQLVSSGLMQAADCIVLVTDHDYYDVASIVEESRSIVDTRNMTRGFQDAKIFRL</sequence>
<dbReference type="InterPro" id="IPR008927">
    <property type="entry name" value="6-PGluconate_DH-like_C_sf"/>
</dbReference>
<dbReference type="Gene3D" id="3.40.50.720">
    <property type="entry name" value="NAD(P)-binding Rossmann-like Domain"/>
    <property type="match status" value="2"/>
</dbReference>
<gene>
    <name evidence="6" type="ORF">KSZ_23220</name>
</gene>
<dbReference type="SMART" id="SM00984">
    <property type="entry name" value="UDPG_MGDP_dh_C"/>
    <property type="match status" value="1"/>
</dbReference>
<dbReference type="PANTHER" id="PTHR43491:SF1">
    <property type="entry name" value="UDP-N-ACETYL-D-MANNOSAMINE DEHYDROGENASE"/>
    <property type="match status" value="1"/>
</dbReference>
<comment type="caution">
    <text evidence="6">The sequence shown here is derived from an EMBL/GenBank/DDBJ whole genome shotgun (WGS) entry which is preliminary data.</text>
</comment>
<organism evidence="6 7">
    <name type="scientific">Dictyobacter formicarum</name>
    <dbReference type="NCBI Taxonomy" id="2778368"/>
    <lineage>
        <taxon>Bacteria</taxon>
        <taxon>Bacillati</taxon>
        <taxon>Chloroflexota</taxon>
        <taxon>Ktedonobacteria</taxon>
        <taxon>Ktedonobacterales</taxon>
        <taxon>Dictyobacteraceae</taxon>
        <taxon>Dictyobacter</taxon>
    </lineage>
</organism>
<dbReference type="InterPro" id="IPR014027">
    <property type="entry name" value="UDP-Glc/GDP-Man_DH_C"/>
</dbReference>
<reference evidence="6 7" key="1">
    <citation type="journal article" date="2021" name="Int. J. Syst. Evol. Microbiol.">
        <title>Reticulibacter mediterranei gen. nov., sp. nov., within the new family Reticulibacteraceae fam. nov., and Ktedonospora formicarum gen. nov., sp. nov., Ktedonobacter robiniae sp. nov., Dictyobacter formicarum sp. nov. and Dictyobacter arantiisoli sp. nov., belonging to the class Ktedonobacteria.</title>
        <authorList>
            <person name="Yabe S."/>
            <person name="Zheng Y."/>
            <person name="Wang C.M."/>
            <person name="Sakai Y."/>
            <person name="Abe K."/>
            <person name="Yokota A."/>
            <person name="Donadio S."/>
            <person name="Cavaletti L."/>
            <person name="Monciardini P."/>
        </authorList>
    </citation>
    <scope>NUCLEOTIDE SEQUENCE [LARGE SCALE GENOMIC DNA]</scope>
    <source>
        <strain evidence="6 7">SOSP1-9</strain>
    </source>
</reference>
<keyword evidence="4" id="KW-1133">Transmembrane helix</keyword>
<keyword evidence="4" id="KW-0812">Transmembrane</keyword>
<dbReference type="InterPro" id="IPR017476">
    <property type="entry name" value="UDP-Glc/GDP-Man"/>
</dbReference>
<dbReference type="InterPro" id="IPR036220">
    <property type="entry name" value="UDP-Glc/GDP-Man_DH_C_sf"/>
</dbReference>
<keyword evidence="2" id="KW-0520">NAD</keyword>
<dbReference type="SUPFAM" id="SSF52413">
    <property type="entry name" value="UDP-glucose/GDP-mannose dehydrogenase C-terminal domain"/>
    <property type="match status" value="1"/>
</dbReference>
<dbReference type="Pfam" id="PF03720">
    <property type="entry name" value="UDPG_MGDP_dh_C"/>
    <property type="match status" value="1"/>
</dbReference>
<evidence type="ECO:0000256" key="4">
    <source>
        <dbReference type="SAM" id="Phobius"/>
    </source>
</evidence>
<dbReference type="RefSeq" id="WP_201361939.1">
    <property type="nucleotide sequence ID" value="NZ_BNJJ01000005.1"/>
</dbReference>
<dbReference type="EMBL" id="BNJJ01000005">
    <property type="protein sequence ID" value="GHO84316.1"/>
    <property type="molecule type" value="Genomic_DNA"/>
</dbReference>
<dbReference type="PANTHER" id="PTHR43491">
    <property type="entry name" value="UDP-N-ACETYL-D-MANNOSAMINE DEHYDROGENASE"/>
    <property type="match status" value="1"/>
</dbReference>
<evidence type="ECO:0000259" key="5">
    <source>
        <dbReference type="SMART" id="SM00984"/>
    </source>
</evidence>
<feature type="transmembrane region" description="Helical" evidence="4">
    <location>
        <begin position="12"/>
        <end position="33"/>
    </location>
</feature>
<evidence type="ECO:0000313" key="6">
    <source>
        <dbReference type="EMBL" id="GHO84316.1"/>
    </source>
</evidence>
<keyword evidence="1" id="KW-0560">Oxidoreductase</keyword>
<dbReference type="InterPro" id="IPR028359">
    <property type="entry name" value="UDP_ManNAc/GlcNAc_DH"/>
</dbReference>
<comment type="similarity">
    <text evidence="3">Belongs to the UDP-glucose/GDP-mannose dehydrogenase family.</text>
</comment>
<dbReference type="SUPFAM" id="SSF48179">
    <property type="entry name" value="6-phosphogluconate dehydrogenase C-terminal domain-like"/>
    <property type="match status" value="1"/>
</dbReference>
<dbReference type="NCBIfam" id="TIGR03026">
    <property type="entry name" value="NDP-sugDHase"/>
    <property type="match status" value="1"/>
</dbReference>
<dbReference type="Pfam" id="PF00984">
    <property type="entry name" value="UDPG_MGDP_dh"/>
    <property type="match status" value="1"/>
</dbReference>
<keyword evidence="4" id="KW-0472">Membrane</keyword>
<dbReference type="InterPro" id="IPR001732">
    <property type="entry name" value="UDP-Glc/GDP-Man_DH_N"/>
</dbReference>
<evidence type="ECO:0000256" key="2">
    <source>
        <dbReference type="ARBA" id="ARBA00023027"/>
    </source>
</evidence>
<feature type="domain" description="UDP-glucose/GDP-mannose dehydrogenase C-terminal" evidence="5">
    <location>
        <begin position="329"/>
        <end position="424"/>
    </location>
</feature>
<evidence type="ECO:0000256" key="3">
    <source>
        <dbReference type="PIRNR" id="PIRNR000124"/>
    </source>
</evidence>
<dbReference type="InterPro" id="IPR036291">
    <property type="entry name" value="NAD(P)-bd_dom_sf"/>
</dbReference>
<proteinExistence type="inferred from homology"/>